<comment type="caution">
    <text evidence="1">The sequence shown here is derived from an EMBL/GenBank/DDBJ whole genome shotgun (WGS) entry which is preliminary data.</text>
</comment>
<evidence type="ECO:0000313" key="1">
    <source>
        <dbReference type="EMBL" id="KAL3580558.1"/>
    </source>
</evidence>
<evidence type="ECO:0000313" key="2">
    <source>
        <dbReference type="Proteomes" id="UP000309997"/>
    </source>
</evidence>
<protein>
    <submittedName>
        <fullName evidence="1">Uncharacterized protein</fullName>
    </submittedName>
</protein>
<keyword evidence="2" id="KW-1185">Reference proteome</keyword>
<accession>A0ACC4BPI7</accession>
<reference evidence="1 2" key="1">
    <citation type="journal article" date="2024" name="Plant Biotechnol. J.">
        <title>Genome and CRISPR/Cas9 system of a widespread forest tree (Populus alba) in the world.</title>
        <authorList>
            <person name="Liu Y.J."/>
            <person name="Jiang P.F."/>
            <person name="Han X.M."/>
            <person name="Li X.Y."/>
            <person name="Wang H.M."/>
            <person name="Wang Y.J."/>
            <person name="Wang X.X."/>
            <person name="Zeng Q.Y."/>
        </authorList>
    </citation>
    <scope>NUCLEOTIDE SEQUENCE [LARGE SCALE GENOMIC DNA]</scope>
    <source>
        <strain evidence="2">cv. PAL-ZL1</strain>
    </source>
</reference>
<gene>
    <name evidence="1" type="ORF">D5086_018393</name>
</gene>
<sequence>MGPPSKNARTISQEAFDELVKENIEDLGMDPTEALEDAIQTLTLQGVDLSGIVTCVPGEGNVRENPVIKCLERLEELGFDNNGSNEMAGLFDQLAGLFSVVEGSGNVAIGVRNGGVELVCSICSNIPIGSEKVLVSALETLALLIHDVHSTETFRSSDGPKMVVDILKDGSESLDILNSGFAVVAAAATSNEVVKELFMELKIDELILEALNRQSKGNIRGLYDSIRVLLTPDDNRVVASQISKCFDTNLRASVYGYARRFAKIGIARALGESLRAGLTSPSLVSASIALKAVAVNDEICKSIAESGGIDAILKCIDDSGEQGNKIVAKTCCSLLSKLAGCDSNKSAIVEKGGMNKLIQLSARFSDDPPVLQEVMSVFTVLCLRSPDNAARAMEAGAGDLAIQVMEKFSTVQQLQRNSCLMIRNLVVRNPENRQVFLTTLSFRLVAHQQAGFIFFFFFHTAALT</sequence>
<name>A0ACC4BPI7_POPAL</name>
<organism evidence="1 2">
    <name type="scientific">Populus alba</name>
    <name type="common">White poplar</name>
    <dbReference type="NCBI Taxonomy" id="43335"/>
    <lineage>
        <taxon>Eukaryota</taxon>
        <taxon>Viridiplantae</taxon>
        <taxon>Streptophyta</taxon>
        <taxon>Embryophyta</taxon>
        <taxon>Tracheophyta</taxon>
        <taxon>Spermatophyta</taxon>
        <taxon>Magnoliopsida</taxon>
        <taxon>eudicotyledons</taxon>
        <taxon>Gunneridae</taxon>
        <taxon>Pentapetalae</taxon>
        <taxon>rosids</taxon>
        <taxon>fabids</taxon>
        <taxon>Malpighiales</taxon>
        <taxon>Salicaceae</taxon>
        <taxon>Saliceae</taxon>
        <taxon>Populus</taxon>
    </lineage>
</organism>
<proteinExistence type="predicted"/>
<dbReference type="Proteomes" id="UP000309997">
    <property type="component" value="Unassembled WGS sequence"/>
</dbReference>
<dbReference type="EMBL" id="RCHU02000009">
    <property type="protein sequence ID" value="KAL3580558.1"/>
    <property type="molecule type" value="Genomic_DNA"/>
</dbReference>